<keyword evidence="4" id="KW-1185">Reference proteome</keyword>
<protein>
    <submittedName>
        <fullName evidence="3">Metallophosphoesterase</fullName>
    </submittedName>
</protein>
<comment type="caution">
    <text evidence="3">The sequence shown here is derived from an EMBL/GenBank/DDBJ whole genome shotgun (WGS) entry which is preliminary data.</text>
</comment>
<evidence type="ECO:0000259" key="2">
    <source>
        <dbReference type="Pfam" id="PF00149"/>
    </source>
</evidence>
<dbReference type="InterPro" id="IPR051918">
    <property type="entry name" value="STPP_CPPED1"/>
</dbReference>
<feature type="compositionally biased region" description="Basic and acidic residues" evidence="1">
    <location>
        <begin position="1"/>
        <end position="10"/>
    </location>
</feature>
<proteinExistence type="predicted"/>
<feature type="domain" description="Calcineurin-like phosphoesterase" evidence="2">
    <location>
        <begin position="89"/>
        <end position="361"/>
    </location>
</feature>
<dbReference type="Proteomes" id="UP000273786">
    <property type="component" value="Unassembled WGS sequence"/>
</dbReference>
<evidence type="ECO:0000313" key="4">
    <source>
        <dbReference type="Proteomes" id="UP000273786"/>
    </source>
</evidence>
<feature type="region of interest" description="Disordered" evidence="1">
    <location>
        <begin position="1"/>
        <end position="25"/>
    </location>
</feature>
<sequence>MHSGRNDRASPRCRPRRPSRFNQGLKRTADLDDPVLKMFNRAMINRLSSAFLSRRDFLGLAAAGLAATCALPGAAFAQTGRRIQPIDATFLFIADVHACRMVSGLSPHCEEQGKTDAALLRNVAALNAIGDRQWPAEINGVATGLRSAGRPIGTPLGLVIGGDITDDGGGQVTKPSEGTQLLQFSQRYQQGVGSDRVHIPVYVGLGNHDLDQNGPKRNVDWYRREMRDYVEVNHRPGVFFKPPAPATDYDVDTDCYSWDWGGLHLIQAHRFAGDTGHGALSSLPWLKQDLATYAGDGRPVILFQHYGWDAFSIQRWDPAKKIYDDDGAGKPHWWSEADRQALLSTLKGYNVIAIFHGHQHKVPMIYRADGIDLFKPKAAFMGGFALARVTDDHMDVVLGEAAGDHGEIVFTNAFAKQFET</sequence>
<accession>A0A3P3ETD4</accession>
<name>A0A3P3ETD4_9HYPH</name>
<dbReference type="GO" id="GO:0016787">
    <property type="term" value="F:hydrolase activity"/>
    <property type="evidence" value="ECO:0007669"/>
    <property type="project" value="InterPro"/>
</dbReference>
<organism evidence="3 4">
    <name type="scientific">Mesorhizobium tamadayense</name>
    <dbReference type="NCBI Taxonomy" id="425306"/>
    <lineage>
        <taxon>Bacteria</taxon>
        <taxon>Pseudomonadati</taxon>
        <taxon>Pseudomonadota</taxon>
        <taxon>Alphaproteobacteria</taxon>
        <taxon>Hyphomicrobiales</taxon>
        <taxon>Phyllobacteriaceae</taxon>
        <taxon>Mesorhizobium</taxon>
    </lineage>
</organism>
<dbReference type="PROSITE" id="PS51318">
    <property type="entry name" value="TAT"/>
    <property type="match status" value="1"/>
</dbReference>
<dbReference type="SUPFAM" id="SSF56300">
    <property type="entry name" value="Metallo-dependent phosphatases"/>
    <property type="match status" value="1"/>
</dbReference>
<evidence type="ECO:0000256" key="1">
    <source>
        <dbReference type="SAM" id="MobiDB-lite"/>
    </source>
</evidence>
<dbReference type="InterPro" id="IPR029052">
    <property type="entry name" value="Metallo-depent_PP-like"/>
</dbReference>
<gene>
    <name evidence="3" type="ORF">EH240_34370</name>
</gene>
<dbReference type="AlphaFoldDB" id="A0A3P3ETD4"/>
<reference evidence="3 4" key="1">
    <citation type="submission" date="2018-11" db="EMBL/GenBank/DDBJ databases">
        <title>the genome of Mesorhizobium tamadayense DSM 28320.</title>
        <authorList>
            <person name="Gao J."/>
        </authorList>
    </citation>
    <scope>NUCLEOTIDE SEQUENCE [LARGE SCALE GENOMIC DNA]</scope>
    <source>
        <strain evidence="3 4">DSM 28320</strain>
    </source>
</reference>
<dbReference type="PANTHER" id="PTHR43143:SF1">
    <property type="entry name" value="SERINE_THREONINE-PROTEIN PHOSPHATASE CPPED1"/>
    <property type="match status" value="1"/>
</dbReference>
<dbReference type="InterPro" id="IPR004843">
    <property type="entry name" value="Calcineurin-like_PHP"/>
</dbReference>
<evidence type="ECO:0000313" key="3">
    <source>
        <dbReference type="EMBL" id="RRH89306.1"/>
    </source>
</evidence>
<dbReference type="PANTHER" id="PTHR43143">
    <property type="entry name" value="METALLOPHOSPHOESTERASE, CALCINEURIN SUPERFAMILY"/>
    <property type="match status" value="1"/>
</dbReference>
<dbReference type="InterPro" id="IPR006311">
    <property type="entry name" value="TAT_signal"/>
</dbReference>
<dbReference type="OrthoDB" id="8055872at2"/>
<dbReference type="EMBL" id="RQXT01000080">
    <property type="protein sequence ID" value="RRH89306.1"/>
    <property type="molecule type" value="Genomic_DNA"/>
</dbReference>
<dbReference type="Pfam" id="PF00149">
    <property type="entry name" value="Metallophos"/>
    <property type="match status" value="1"/>
</dbReference>
<dbReference type="Gene3D" id="3.60.21.10">
    <property type="match status" value="1"/>
</dbReference>